<accession>A0A6I4VN81</accession>
<gene>
    <name evidence="1" type="ORF">GSM42_01680</name>
</gene>
<protein>
    <submittedName>
        <fullName evidence="1">Uncharacterized protein</fullName>
    </submittedName>
</protein>
<evidence type="ECO:0000313" key="2">
    <source>
        <dbReference type="Proteomes" id="UP000430692"/>
    </source>
</evidence>
<keyword evidence="2" id="KW-1185">Reference proteome</keyword>
<dbReference type="EMBL" id="WUUL01000001">
    <property type="protein sequence ID" value="MXQ52483.1"/>
    <property type="molecule type" value="Genomic_DNA"/>
</dbReference>
<sequence>MAERRISRLKKKQVKIVEDTCQTLPDGTGMRTITMSDGKKSVWYKNPGANTWHQKNNN</sequence>
<comment type="caution">
    <text evidence="1">The sequence shown here is derived from an EMBL/GenBank/DDBJ whole genome shotgun (WGS) entry which is preliminary data.</text>
</comment>
<organism evidence="1 2">
    <name type="scientific">Shimazuella alba</name>
    <dbReference type="NCBI Taxonomy" id="2690964"/>
    <lineage>
        <taxon>Bacteria</taxon>
        <taxon>Bacillati</taxon>
        <taxon>Bacillota</taxon>
        <taxon>Bacilli</taxon>
        <taxon>Bacillales</taxon>
        <taxon>Thermoactinomycetaceae</taxon>
        <taxon>Shimazuella</taxon>
    </lineage>
</organism>
<reference evidence="1 2" key="1">
    <citation type="submission" date="2019-12" db="EMBL/GenBank/DDBJ databases">
        <title>Whole-genome analyses of novel actinobacteria.</title>
        <authorList>
            <person name="Sahin N."/>
            <person name="Saygin H."/>
        </authorList>
    </citation>
    <scope>NUCLEOTIDE SEQUENCE [LARGE SCALE GENOMIC DNA]</scope>
    <source>
        <strain evidence="1 2">KC615</strain>
    </source>
</reference>
<name>A0A6I4VN81_9BACL</name>
<dbReference type="RefSeq" id="WP_160799502.1">
    <property type="nucleotide sequence ID" value="NZ_WUUL01000001.1"/>
</dbReference>
<dbReference type="Proteomes" id="UP000430692">
    <property type="component" value="Unassembled WGS sequence"/>
</dbReference>
<proteinExistence type="predicted"/>
<dbReference type="AlphaFoldDB" id="A0A6I4VN81"/>
<evidence type="ECO:0000313" key="1">
    <source>
        <dbReference type="EMBL" id="MXQ52483.1"/>
    </source>
</evidence>